<keyword evidence="2" id="KW-1185">Reference proteome</keyword>
<reference evidence="1" key="1">
    <citation type="submission" date="2023-09" db="EMBL/GenBank/DDBJ databases">
        <title>Vallitalea sediminicola and Vallitalea maricola sp. nov., anaerobic bacteria isolated from marine sediment.</title>
        <authorList>
            <person name="Hirano S."/>
            <person name="Maeda A."/>
            <person name="Terahara T."/>
            <person name="Mori K."/>
            <person name="Hamada M."/>
            <person name="Matsumoto R."/>
            <person name="Kobayashi T."/>
        </authorList>
    </citation>
    <scope>NUCLEOTIDE SEQUENCE</scope>
    <source>
        <strain evidence="1">AN17-2</strain>
    </source>
</reference>
<protein>
    <submittedName>
        <fullName evidence="1">ABC transporter permease</fullName>
    </submittedName>
</protein>
<sequence length="346" mass="39440">MENVDMKSQAVYKKPTFMEKYSSLIKYILKRLLLMIPVILIISLIIFTIVEFMPGDPLNAFLNPEQLTGTTEEILQKRQFFIEKLGLNDPFIVRFFRWWGQILRGEFGYSVIKNRPVKEFIGEHFMNSFKVNLFGFALAFIIAIVVGIRSAVKRNSIFDKFWTVFSIAGISLPRFFMAMLLIFIFSITLGWLPISGMSDPLGLRPGYQYYILPVSVITLASLAPLIKYVRNSMLEVLKQDYIRTARAKGLGEKVVIYRHAFRNALIPVVTLLGAYIPALFGGSIIVEKIFVWNGIGSLIRDSYTFRDRSVLIVALTFFALLTLLGNLMQDVGYSLVDPRVREGGNK</sequence>
<proteinExistence type="predicted"/>
<accession>A0ACB5UDU1</accession>
<dbReference type="Proteomes" id="UP001374599">
    <property type="component" value="Unassembled WGS sequence"/>
</dbReference>
<gene>
    <name evidence="1" type="ORF">AN2V17_02780</name>
</gene>
<evidence type="ECO:0000313" key="2">
    <source>
        <dbReference type="Proteomes" id="UP001374599"/>
    </source>
</evidence>
<comment type="caution">
    <text evidence="1">The sequence shown here is derived from an EMBL/GenBank/DDBJ whole genome shotgun (WGS) entry which is preliminary data.</text>
</comment>
<name>A0ACB5UDU1_9FIRM</name>
<organism evidence="1 2">
    <name type="scientific">Vallitalea maricola</name>
    <dbReference type="NCBI Taxonomy" id="3074433"/>
    <lineage>
        <taxon>Bacteria</taxon>
        <taxon>Bacillati</taxon>
        <taxon>Bacillota</taxon>
        <taxon>Clostridia</taxon>
        <taxon>Lachnospirales</taxon>
        <taxon>Vallitaleaceae</taxon>
        <taxon>Vallitalea</taxon>
    </lineage>
</organism>
<dbReference type="EMBL" id="BTPU01000004">
    <property type="protein sequence ID" value="GMQ61050.1"/>
    <property type="molecule type" value="Genomic_DNA"/>
</dbReference>
<evidence type="ECO:0000313" key="1">
    <source>
        <dbReference type="EMBL" id="GMQ61050.1"/>
    </source>
</evidence>